<protein>
    <recommendedName>
        <fullName evidence="3">Clp ATPase C-terminal domain-containing protein</fullName>
    </recommendedName>
</protein>
<dbReference type="AlphaFoldDB" id="A0A6B0BG41"/>
<evidence type="ECO:0000313" key="4">
    <source>
        <dbReference type="EMBL" id="MVI56799.1"/>
    </source>
</evidence>
<dbReference type="GO" id="GO:0005524">
    <property type="term" value="F:ATP binding"/>
    <property type="evidence" value="ECO:0007669"/>
    <property type="project" value="UniProtKB-KW"/>
</dbReference>
<evidence type="ECO:0000256" key="1">
    <source>
        <dbReference type="ARBA" id="ARBA00022741"/>
    </source>
</evidence>
<evidence type="ECO:0000256" key="2">
    <source>
        <dbReference type="ARBA" id="ARBA00022840"/>
    </source>
</evidence>
<proteinExistence type="predicted"/>
<feature type="non-terminal residue" evidence="4">
    <location>
        <position position="1"/>
    </location>
</feature>
<gene>
    <name evidence="4" type="ORF">GO793_13160</name>
</gene>
<keyword evidence="2" id="KW-0067">ATP-binding</keyword>
<name>A0A6B0BG41_STAAU</name>
<keyword evidence="1" id="KW-0547">Nucleotide-binding</keyword>
<dbReference type="EMBL" id="WPRH01000687">
    <property type="protein sequence ID" value="MVI56799.1"/>
    <property type="molecule type" value="Genomic_DNA"/>
</dbReference>
<feature type="domain" description="Clp ATPase C-terminal" evidence="3">
    <location>
        <begin position="1"/>
        <end position="36"/>
    </location>
</feature>
<dbReference type="Gene3D" id="1.10.8.60">
    <property type="match status" value="1"/>
</dbReference>
<comment type="caution">
    <text evidence="4">The sequence shown here is derived from an EMBL/GenBank/DDBJ whole genome shotgun (WGS) entry which is preliminary data.</text>
</comment>
<evidence type="ECO:0000313" key="5">
    <source>
        <dbReference type="Proteomes" id="UP000433366"/>
    </source>
</evidence>
<reference evidence="4 5" key="1">
    <citation type="submission" date="2019-11" db="EMBL/GenBank/DDBJ databases">
        <title>Implementation of targeted gown and glove precautions to prevent Staphylococcus aureus acquisition in community-based nursing homes.</title>
        <authorList>
            <person name="Stine O.C."/>
        </authorList>
    </citation>
    <scope>NUCLEOTIDE SEQUENCE [LARGE SCALE GENOMIC DNA]</scope>
    <source>
        <strain evidence="4 5">S_4031.LGMP.AI</strain>
    </source>
</reference>
<evidence type="ECO:0000259" key="3">
    <source>
        <dbReference type="Pfam" id="PF10431"/>
    </source>
</evidence>
<organism evidence="4 5">
    <name type="scientific">Staphylococcus aureus</name>
    <dbReference type="NCBI Taxonomy" id="1280"/>
    <lineage>
        <taxon>Bacteria</taxon>
        <taxon>Bacillati</taxon>
        <taxon>Bacillota</taxon>
        <taxon>Bacilli</taxon>
        <taxon>Bacillales</taxon>
        <taxon>Staphylococcaceae</taxon>
        <taxon>Staphylococcus</taxon>
    </lineage>
</organism>
<accession>A0A6B0BG41</accession>
<dbReference type="Pfam" id="PF10431">
    <property type="entry name" value="ClpB_D2-small"/>
    <property type="match status" value="1"/>
</dbReference>
<dbReference type="InterPro" id="IPR019489">
    <property type="entry name" value="Clp_ATPase_C"/>
</dbReference>
<dbReference type="Proteomes" id="UP000433366">
    <property type="component" value="Unassembled WGS sequence"/>
</dbReference>
<sequence length="60" mass="6723">EYGARPLIRAIQKTIEDNLSELILDGNQIEGKKVTVDHDGKEFKYDIAEQTSETKTSSQA</sequence>